<feature type="region of interest" description="Disordered" evidence="1">
    <location>
        <begin position="1"/>
        <end position="23"/>
    </location>
</feature>
<name>A0A8H2Y3Y4_9AGAM</name>
<sequence>MQNDNPNHGNARAHKVTRANDQEHKVSRQLLAIINASQELQYLLELDHLGFAPPLNSLDTISLGDKIGILHRKRLIATGTTRHEINARTTKLDPIGPPSVNIRVWYSRGALAVGKSSINVTNQVQLYQLASDNKQTEHSSLLLQDTGVEADDFRFDPDLDLLVLLERINTPADADADVELRLHLRSLSTGLAHPLASSPVLRETFKLTTRYNETGFQIVGKLIVILCFRNSHSEMALPRMCVWNWITGELITSTKVSGKYFAFISEDIFLIPVGHLRSTGSDTIGSLLVFSIADVHFGGPARLVASLRLPLPATAPCYCQYYFIPAPPPPTPLVINGHHRITTPKRVYEIGSHSHYLCLRVKAYKVGAPNETAKGLLFFQTSNIQAILSKVMASQPNCVVHIPWEDWARGTSWINTWQMYYSLNCVFGHRVALLSFDHNKCGWRALVYDLQANVRGLAAVEPYKDNPEELSDLDAYLNGVFFNPNKNIPRARVVTSIMVSEGEDFDDPTDLVPPMLAIDDERIITYDRTELAASPKLHVYDI</sequence>
<organism evidence="2 3">
    <name type="scientific">Rhizoctonia solani</name>
    <dbReference type="NCBI Taxonomy" id="456999"/>
    <lineage>
        <taxon>Eukaryota</taxon>
        <taxon>Fungi</taxon>
        <taxon>Dikarya</taxon>
        <taxon>Basidiomycota</taxon>
        <taxon>Agaricomycotina</taxon>
        <taxon>Agaricomycetes</taxon>
        <taxon>Cantharellales</taxon>
        <taxon>Ceratobasidiaceae</taxon>
        <taxon>Rhizoctonia</taxon>
    </lineage>
</organism>
<dbReference type="Proteomes" id="UP000663888">
    <property type="component" value="Unassembled WGS sequence"/>
</dbReference>
<gene>
    <name evidence="2" type="ORF">RDB_LOCUS44920</name>
</gene>
<accession>A0A8H2Y3Y4</accession>
<reference evidence="2" key="1">
    <citation type="submission" date="2021-01" db="EMBL/GenBank/DDBJ databases">
        <authorList>
            <person name="Kaushik A."/>
        </authorList>
    </citation>
    <scope>NUCLEOTIDE SEQUENCE</scope>
    <source>
        <strain evidence="2">AG4-R118</strain>
    </source>
</reference>
<evidence type="ECO:0000313" key="2">
    <source>
        <dbReference type="EMBL" id="CAE6437638.1"/>
    </source>
</evidence>
<dbReference type="EMBL" id="CAJMWX010000876">
    <property type="protein sequence ID" value="CAE6437638.1"/>
    <property type="molecule type" value="Genomic_DNA"/>
</dbReference>
<evidence type="ECO:0000256" key="1">
    <source>
        <dbReference type="SAM" id="MobiDB-lite"/>
    </source>
</evidence>
<comment type="caution">
    <text evidence="2">The sequence shown here is derived from an EMBL/GenBank/DDBJ whole genome shotgun (WGS) entry which is preliminary data.</text>
</comment>
<evidence type="ECO:0000313" key="3">
    <source>
        <dbReference type="Proteomes" id="UP000663888"/>
    </source>
</evidence>
<proteinExistence type="predicted"/>
<protein>
    <submittedName>
        <fullName evidence="2">Uncharacterized protein</fullName>
    </submittedName>
</protein>
<dbReference type="AlphaFoldDB" id="A0A8H2Y3Y4"/>